<name>K5Y3S8_AGABU</name>
<dbReference type="GeneID" id="18826253"/>
<protein>
    <recommendedName>
        <fullName evidence="1">Mediator complex subunit 16 C-terminal domain-containing protein</fullName>
    </recommendedName>
</protein>
<dbReference type="InterPro" id="IPR048339">
    <property type="entry name" value="Mediator_Med16_C"/>
</dbReference>
<sequence>MKAKWHSAWWDLYPLTERPLRPLAWSPSSLVFSPHPHKPLLVARHVASSTHFFIPSPNPVAVAQSAYAPPTVISVAPQDDTLFAYFPKNTGEGIGCLWKRGSQIDSWTVQEWWSFSSQSAPIAADWLGARREWAIDSHGKPERLPPRGFALPTPSPTLILVTQDYRIHICYYQFYVPTLQILKCPLDSINMFRCNQVPVEDEPPDLVKVCLEAAITMTYQPMDPIFIAARVRRSTASPTRSNPFDPMDLTVPVVSQGDDQKAHEWDSRNDECIVEISQVFLRFDGATMGMPLAFENDHRRLIASYLAIFSQPLTPIPVNSPGLLKLDFLNCPTNTPLPGPVSPTKKPVLDKWKLYLAMSFLDFDGYVSTPKSQLSIYSINRRTSAANKPTFGYQLEATRTFAPNVLTYIASNSPHIREQLLPVILLDVSGQWTNTTPKKPNEVAAGKVHMLTLPGLENKSDWEPSVIYTPVDSAGTNLPLQAISSPNGVLLCTTSLSSPQPLTGIHLLPLRRSSENPPLLNPLAIAILNRKTPTDICHCLSLSAVPLEEVVSTLKGTMTLLDNHNNGLKYGFTWDLLGVAVEIYRKRASFAKDDETKECLTAKWHTGQDMCSVAASNVVFGNCANGSVYDLEAAWQLIGLSKWIITLLEKIMKECILFCDVPENPRMKATQDTASDTWYISPTLLHLIHPFALQNLITALRHVKKYYQFLKSLSARVETSQIAKDVLTDMIDYSGLNLEGLEGILESSLRNVESLRPEDYRTALAACQPTQTLWPHLSMIVKKITETPNMINKMTLFIKPGDLVDDVINLNIGTGTASKQQNEDIVTKGVMPTQSPRLTCLRCGGSSVAVSTSSLAESTSDQWKVWEKMWALKCVCGGSWISAT</sequence>
<dbReference type="KEGG" id="abp:AGABI1DRAFT125084"/>
<reference evidence="3" key="1">
    <citation type="journal article" date="2012" name="Proc. Natl. Acad. Sci. U.S.A.">
        <title>Genome sequence of the button mushroom Agaricus bisporus reveals mechanisms governing adaptation to a humic-rich ecological niche.</title>
        <authorList>
            <person name="Morin E."/>
            <person name="Kohler A."/>
            <person name="Baker A.R."/>
            <person name="Foulongne-Oriol M."/>
            <person name="Lombard V."/>
            <person name="Nagy L.G."/>
            <person name="Ohm R.A."/>
            <person name="Patyshakuliyeva A."/>
            <person name="Brun A."/>
            <person name="Aerts A.L."/>
            <person name="Bailey A.M."/>
            <person name="Billette C."/>
            <person name="Coutinho P.M."/>
            <person name="Deakin G."/>
            <person name="Doddapaneni H."/>
            <person name="Floudas D."/>
            <person name="Grimwood J."/>
            <person name="Hilden K."/>
            <person name="Kuees U."/>
            <person name="LaButti K.M."/>
            <person name="Lapidus A."/>
            <person name="Lindquist E.A."/>
            <person name="Lucas S.M."/>
            <person name="Murat C."/>
            <person name="Riley R.W."/>
            <person name="Salamov A.A."/>
            <person name="Schmutz J."/>
            <person name="Subramanian V."/>
            <person name="Woesten H.A.B."/>
            <person name="Xu J."/>
            <person name="Eastwood D.C."/>
            <person name="Foster G.D."/>
            <person name="Sonnenberg A.S."/>
            <person name="Cullen D."/>
            <person name="de Vries R.P."/>
            <person name="Lundell T."/>
            <person name="Hibbett D.S."/>
            <person name="Henrissat B."/>
            <person name="Burton K.S."/>
            <person name="Kerrigan R.W."/>
            <person name="Challen M.P."/>
            <person name="Grigoriev I.V."/>
            <person name="Martin F."/>
        </authorList>
    </citation>
    <scope>NUCLEOTIDE SEQUENCE [LARGE SCALE GENOMIC DNA]</scope>
    <source>
        <strain evidence="3">JB137-S8 / ATCC MYA-4627 / FGSC 10392</strain>
    </source>
</reference>
<gene>
    <name evidence="2" type="ORF">AGABI1DRAFT_125084</name>
</gene>
<proteinExistence type="predicted"/>
<evidence type="ECO:0000313" key="3">
    <source>
        <dbReference type="Proteomes" id="UP000008493"/>
    </source>
</evidence>
<dbReference type="OMA" id="GIGCLWK"/>
<evidence type="ECO:0000313" key="2">
    <source>
        <dbReference type="EMBL" id="EKM82620.1"/>
    </source>
</evidence>
<dbReference type="RefSeq" id="XP_007326589.1">
    <property type="nucleotide sequence ID" value="XM_007326527.1"/>
</dbReference>
<dbReference type="eggNOG" id="ENOG502TMB4">
    <property type="taxonomic scope" value="Eukaryota"/>
</dbReference>
<dbReference type="HOGENOM" id="CLU_016307_0_0_1"/>
<dbReference type="OrthoDB" id="2535907at2759"/>
<dbReference type="Proteomes" id="UP000008493">
    <property type="component" value="Unassembled WGS sequence"/>
</dbReference>
<keyword evidence="3" id="KW-1185">Reference proteome</keyword>
<dbReference type="InParanoid" id="K5Y3S8"/>
<dbReference type="STRING" id="597362.K5Y3S8"/>
<dbReference type="AlphaFoldDB" id="K5Y3S8"/>
<accession>K5Y3S8</accession>
<organism evidence="2 3">
    <name type="scientific">Agaricus bisporus var. burnettii (strain JB137-S8 / ATCC MYA-4627 / FGSC 10392)</name>
    <name type="common">White button mushroom</name>
    <dbReference type="NCBI Taxonomy" id="597362"/>
    <lineage>
        <taxon>Eukaryota</taxon>
        <taxon>Fungi</taxon>
        <taxon>Dikarya</taxon>
        <taxon>Basidiomycota</taxon>
        <taxon>Agaricomycotina</taxon>
        <taxon>Agaricomycetes</taxon>
        <taxon>Agaricomycetidae</taxon>
        <taxon>Agaricales</taxon>
        <taxon>Agaricineae</taxon>
        <taxon>Agaricaceae</taxon>
        <taxon>Agaricus</taxon>
    </lineage>
</organism>
<dbReference type="EMBL" id="JH971386">
    <property type="protein sequence ID" value="EKM82620.1"/>
    <property type="molecule type" value="Genomic_DNA"/>
</dbReference>
<dbReference type="Pfam" id="PF20719">
    <property type="entry name" value="Med16_C"/>
    <property type="match status" value="1"/>
</dbReference>
<feature type="domain" description="Mediator complex subunit 16 C-terminal" evidence="1">
    <location>
        <begin position="819"/>
        <end position="881"/>
    </location>
</feature>
<evidence type="ECO:0000259" key="1">
    <source>
        <dbReference type="Pfam" id="PF20719"/>
    </source>
</evidence>